<gene>
    <name evidence="1" type="ORF">PGT21_018975</name>
    <name evidence="2" type="ORF">PGTUg99_019818</name>
</gene>
<dbReference type="Proteomes" id="UP000324748">
    <property type="component" value="Unassembled WGS sequence"/>
</dbReference>
<evidence type="ECO:0000313" key="2">
    <source>
        <dbReference type="EMBL" id="KAA1135138.1"/>
    </source>
</evidence>
<name>A0A5B0PYE1_PUCGR</name>
<accession>A0A5B0PYE1</accession>
<comment type="caution">
    <text evidence="1">The sequence shown here is derived from an EMBL/GenBank/DDBJ whole genome shotgun (WGS) entry which is preliminary data.</text>
</comment>
<evidence type="ECO:0000313" key="1">
    <source>
        <dbReference type="EMBL" id="KAA1105779.1"/>
    </source>
</evidence>
<sequence length="82" mass="9351">MNRWQGMLKNIEDLDRLKRTLDPLLGYGTRSHPKPNQLIPHLIKKAQAPHHLQLRLQFLSPVLLIATAPFPIRVKSSANLSP</sequence>
<dbReference type="Proteomes" id="UP000325313">
    <property type="component" value="Unassembled WGS sequence"/>
</dbReference>
<keyword evidence="3" id="KW-1185">Reference proteome</keyword>
<reference evidence="3 4" key="1">
    <citation type="submission" date="2019-05" db="EMBL/GenBank/DDBJ databases">
        <title>Emergence of the Ug99 lineage of the wheat stem rust pathogen through somatic hybridization.</title>
        <authorList>
            <person name="Li F."/>
            <person name="Upadhyaya N.M."/>
            <person name="Sperschneider J."/>
            <person name="Matny O."/>
            <person name="Nguyen-Phuc H."/>
            <person name="Mago R."/>
            <person name="Raley C."/>
            <person name="Miller M.E."/>
            <person name="Silverstein K.A.T."/>
            <person name="Henningsen E."/>
            <person name="Hirsch C.D."/>
            <person name="Visser B."/>
            <person name="Pretorius Z.A."/>
            <person name="Steffenson B.J."/>
            <person name="Schwessinger B."/>
            <person name="Dodds P.N."/>
            <person name="Figueroa M."/>
        </authorList>
    </citation>
    <scope>NUCLEOTIDE SEQUENCE [LARGE SCALE GENOMIC DNA]</scope>
    <source>
        <strain evidence="1">21-0</strain>
        <strain evidence="2 4">Ug99</strain>
    </source>
</reference>
<dbReference type="EMBL" id="VDEP01000041">
    <property type="protein sequence ID" value="KAA1135138.1"/>
    <property type="molecule type" value="Genomic_DNA"/>
</dbReference>
<organism evidence="1 3">
    <name type="scientific">Puccinia graminis f. sp. tritici</name>
    <dbReference type="NCBI Taxonomy" id="56615"/>
    <lineage>
        <taxon>Eukaryota</taxon>
        <taxon>Fungi</taxon>
        <taxon>Dikarya</taxon>
        <taxon>Basidiomycota</taxon>
        <taxon>Pucciniomycotina</taxon>
        <taxon>Pucciniomycetes</taxon>
        <taxon>Pucciniales</taxon>
        <taxon>Pucciniaceae</taxon>
        <taxon>Puccinia</taxon>
    </lineage>
</organism>
<evidence type="ECO:0000313" key="4">
    <source>
        <dbReference type="Proteomes" id="UP000325313"/>
    </source>
</evidence>
<dbReference type="AlphaFoldDB" id="A0A5B0PYE1"/>
<proteinExistence type="predicted"/>
<evidence type="ECO:0000313" key="3">
    <source>
        <dbReference type="Proteomes" id="UP000324748"/>
    </source>
</evidence>
<protein>
    <submittedName>
        <fullName evidence="1">Uncharacterized protein</fullName>
    </submittedName>
</protein>
<dbReference type="EMBL" id="VSWC01000040">
    <property type="protein sequence ID" value="KAA1105779.1"/>
    <property type="molecule type" value="Genomic_DNA"/>
</dbReference>